<feature type="transmembrane region" description="Helical" evidence="1">
    <location>
        <begin position="50"/>
        <end position="79"/>
    </location>
</feature>
<dbReference type="CDD" id="cd03392">
    <property type="entry name" value="PAP2_like_2"/>
    <property type="match status" value="1"/>
</dbReference>
<feature type="transmembrane region" description="Helical" evidence="1">
    <location>
        <begin position="127"/>
        <end position="151"/>
    </location>
</feature>
<dbReference type="InterPro" id="IPR036938">
    <property type="entry name" value="PAP2/HPO_sf"/>
</dbReference>
<gene>
    <name evidence="3" type="ORF">HUG20_12715</name>
</gene>
<dbReference type="RefSeq" id="WP_200085042.1">
    <property type="nucleotide sequence ID" value="NZ_CP054706.1"/>
</dbReference>
<dbReference type="EMBL" id="CP054706">
    <property type="protein sequence ID" value="QQK80673.1"/>
    <property type="molecule type" value="Genomic_DNA"/>
</dbReference>
<feature type="transmembrane region" description="Helical" evidence="1">
    <location>
        <begin position="190"/>
        <end position="212"/>
    </location>
</feature>
<dbReference type="SMART" id="SM00014">
    <property type="entry name" value="acidPPc"/>
    <property type="match status" value="1"/>
</dbReference>
<proteinExistence type="predicted"/>
<protein>
    <submittedName>
        <fullName evidence="3">Phosphatase PAP2 family protein</fullName>
    </submittedName>
</protein>
<organism evidence="3 4">
    <name type="scientific">Salicibibacter cibi</name>
    <dbReference type="NCBI Taxonomy" id="2743001"/>
    <lineage>
        <taxon>Bacteria</taxon>
        <taxon>Bacillati</taxon>
        <taxon>Bacillota</taxon>
        <taxon>Bacilli</taxon>
        <taxon>Bacillales</taxon>
        <taxon>Bacillaceae</taxon>
        <taxon>Salicibibacter</taxon>
    </lineage>
</organism>
<keyword evidence="1" id="KW-0812">Transmembrane</keyword>
<name>A0A7T7CG12_9BACI</name>
<dbReference type="Gene3D" id="1.20.144.10">
    <property type="entry name" value="Phosphatidic acid phosphatase type 2/haloperoxidase"/>
    <property type="match status" value="2"/>
</dbReference>
<dbReference type="PANTHER" id="PTHR14969:SF13">
    <property type="entry name" value="AT30094P"/>
    <property type="match status" value="1"/>
</dbReference>
<evidence type="ECO:0000313" key="4">
    <source>
        <dbReference type="Proteomes" id="UP000595349"/>
    </source>
</evidence>
<feature type="domain" description="Phosphatidic acid phosphatase type 2/haloperoxidase" evidence="2">
    <location>
        <begin position="86"/>
        <end position="205"/>
    </location>
</feature>
<accession>A0A7T7CG12</accession>
<dbReference type="KEGG" id="scib:HUG20_12715"/>
<keyword evidence="1" id="KW-0472">Membrane</keyword>
<dbReference type="Proteomes" id="UP000595349">
    <property type="component" value="Chromosome"/>
</dbReference>
<reference evidence="3 4" key="1">
    <citation type="submission" date="2020-06" db="EMBL/GenBank/DDBJ databases">
        <title>Genomic analysis of Salicibibacter sp. NKC21-4.</title>
        <authorList>
            <person name="Oh Y.J."/>
        </authorList>
    </citation>
    <scope>NUCLEOTIDE SEQUENCE [LARGE SCALE GENOMIC DNA]</scope>
    <source>
        <strain evidence="3 4">NKC21-4</strain>
    </source>
</reference>
<dbReference type="InterPro" id="IPR000326">
    <property type="entry name" value="PAP2/HPO"/>
</dbReference>
<dbReference type="PANTHER" id="PTHR14969">
    <property type="entry name" value="SPHINGOSINE-1-PHOSPHATE PHOSPHOHYDROLASE"/>
    <property type="match status" value="1"/>
</dbReference>
<dbReference type="AlphaFoldDB" id="A0A7T7CG12"/>
<sequence length="222" mass="25177">MPLLKAKHWFIAMGCFGLFLLLSVFSFRDDLTTLDQAVSSWITETVSPFVVTLMDILTVMGSSEFVLVVTLMIAVFLLFRKRWQHSLFLLSLTFGGIALNFLLKILFQRERPGDMSVIEAFGQSIEIASYSFPSGHTMRSTLLFLFAIYICDRFLRKNRSRTWGVVLFSALIIVVAISRVVVGAHFPSDIFAGVAISIVWFYVCLAILRFLLKRMPTARLDV</sequence>
<keyword evidence="1" id="KW-1133">Transmembrane helix</keyword>
<evidence type="ECO:0000259" key="2">
    <source>
        <dbReference type="SMART" id="SM00014"/>
    </source>
</evidence>
<feature type="transmembrane region" description="Helical" evidence="1">
    <location>
        <begin position="163"/>
        <end position="184"/>
    </location>
</feature>
<dbReference type="Pfam" id="PF01569">
    <property type="entry name" value="PAP2"/>
    <property type="match status" value="1"/>
</dbReference>
<evidence type="ECO:0000313" key="3">
    <source>
        <dbReference type="EMBL" id="QQK80673.1"/>
    </source>
</evidence>
<keyword evidence="4" id="KW-1185">Reference proteome</keyword>
<evidence type="ECO:0000256" key="1">
    <source>
        <dbReference type="SAM" id="Phobius"/>
    </source>
</evidence>
<dbReference type="SUPFAM" id="SSF48317">
    <property type="entry name" value="Acid phosphatase/Vanadium-dependent haloperoxidase"/>
    <property type="match status" value="1"/>
</dbReference>
<feature type="transmembrane region" description="Helical" evidence="1">
    <location>
        <begin position="86"/>
        <end position="107"/>
    </location>
</feature>